<keyword evidence="4 13" id="KW-0444">Lipid biosynthesis</keyword>
<dbReference type="EMBL" id="MBFS01000183">
    <property type="protein sequence ID" value="PVV03877.1"/>
    <property type="molecule type" value="Genomic_DNA"/>
</dbReference>
<dbReference type="GO" id="GO:0006696">
    <property type="term" value="P:ergosterol biosynthetic process"/>
    <property type="evidence" value="ECO:0007669"/>
    <property type="project" value="TreeGrafter"/>
</dbReference>
<evidence type="ECO:0000313" key="14">
    <source>
        <dbReference type="EMBL" id="PVV03877.1"/>
    </source>
</evidence>
<dbReference type="InterPro" id="IPR016005">
    <property type="entry name" value="Erg8"/>
</dbReference>
<dbReference type="Proteomes" id="UP000245609">
    <property type="component" value="Unassembled WGS sequence"/>
</dbReference>
<comment type="caution">
    <text evidence="14">The sequence shown here is derived from an EMBL/GenBank/DDBJ whole genome shotgun (WGS) entry which is preliminary data.</text>
</comment>
<evidence type="ECO:0000256" key="6">
    <source>
        <dbReference type="ARBA" id="ARBA00022741"/>
    </source>
</evidence>
<dbReference type="InterPro" id="IPR035102">
    <property type="entry name" value="Phosphomevalonate_kinase"/>
</dbReference>
<dbReference type="Gene3D" id="3.30.230.10">
    <property type="match status" value="1"/>
</dbReference>
<keyword evidence="9 13" id="KW-0752">Steroid biosynthesis</keyword>
<dbReference type="GO" id="GO:0004631">
    <property type="term" value="F:phosphomevalonate kinase activity"/>
    <property type="evidence" value="ECO:0007669"/>
    <property type="project" value="UniProtKB-UniRule"/>
</dbReference>
<dbReference type="OrthoDB" id="10262935at2759"/>
<comment type="pathway">
    <text evidence="1 13">Isoprenoid biosynthesis; isopentenyl diphosphate biosynthesis via mevalonate pathway; isopentenyl diphosphate from (R)-mevalonate: step 2/3.</text>
</comment>
<organism evidence="14 15">
    <name type="scientific">Smittium megazygosporum</name>
    <dbReference type="NCBI Taxonomy" id="133381"/>
    <lineage>
        <taxon>Eukaryota</taxon>
        <taxon>Fungi</taxon>
        <taxon>Fungi incertae sedis</taxon>
        <taxon>Zoopagomycota</taxon>
        <taxon>Kickxellomycotina</taxon>
        <taxon>Harpellomycetes</taxon>
        <taxon>Harpellales</taxon>
        <taxon>Legeriomycetaceae</taxon>
        <taxon>Smittium</taxon>
    </lineage>
</organism>
<keyword evidence="5 13" id="KW-0808">Transferase</keyword>
<dbReference type="PIRSF" id="PIRSF017288">
    <property type="entry name" value="PMK_GHMP_euk"/>
    <property type="match status" value="1"/>
</dbReference>
<sequence length="442" mass="49268">MNKDCEITISSAPGKALIVGGYLVLDRNYNGLVVSLNSRVYVAIKSQPLQNKSQKQFNIIVDSFQFLNACWQYTVSKEELGNGDFVPVLKQIQAEGSTKNKFIQTVLDSSLKLIKHRNPLLLKEYFYSGTNLEIVIASDNEFYSASEESLNENMKFKSTNSTLENVHKTGLGSSAALVTALCASLLLHFKVVSKDSFKKELYVNQTFGKERQDLDLSNVKRDREILDFLSQYAHCTAQGKIGSGFDISAAIFGTQIYRRFTAEDLVPKPDMNESDFLLEFVNGSKKLDSEATSVCIPPLFTLMLADVNAGSNTPSMVKKVLEWRKNDPNNLNLSIYKIRKCLKKIGELAGVPIEPDEQSKLIDSCIEIPGVIMAGVPGAGGYDAIFCLILTKEPIQELKKLFKMEFTNVNDLGCHQDDQGCLYVDQNESYVSELLMKFSKLS</sequence>
<dbReference type="InterPro" id="IPR014721">
    <property type="entry name" value="Ribsml_uS5_D2-typ_fold_subgr"/>
</dbReference>
<dbReference type="InterPro" id="IPR020568">
    <property type="entry name" value="Ribosomal_Su5_D2-typ_SF"/>
</dbReference>
<dbReference type="AlphaFoldDB" id="A0A2T9ZH83"/>
<dbReference type="PANTHER" id="PTHR31814">
    <property type="match status" value="1"/>
</dbReference>
<keyword evidence="11 13" id="KW-0753">Steroid metabolism</keyword>
<accession>A0A2T9ZH83</accession>
<dbReference type="EC" id="2.7.4.2" evidence="3 13"/>
<keyword evidence="6" id="KW-0547">Nucleotide-binding</keyword>
<evidence type="ECO:0000256" key="4">
    <source>
        <dbReference type="ARBA" id="ARBA00022516"/>
    </source>
</evidence>
<dbReference type="GO" id="GO:0005524">
    <property type="term" value="F:ATP binding"/>
    <property type="evidence" value="ECO:0007669"/>
    <property type="project" value="UniProtKB-UniRule"/>
</dbReference>
<dbReference type="InterPro" id="IPR036554">
    <property type="entry name" value="GHMP_kinase_C_sf"/>
</dbReference>
<keyword evidence="7 13" id="KW-0418">Kinase</keyword>
<evidence type="ECO:0000256" key="5">
    <source>
        <dbReference type="ARBA" id="ARBA00022679"/>
    </source>
</evidence>
<dbReference type="PANTHER" id="PTHR31814:SF2">
    <property type="entry name" value="PHOSPHOMEVALONATE KINASE"/>
    <property type="match status" value="1"/>
</dbReference>
<name>A0A2T9ZH83_9FUNG</name>
<dbReference type="Gene3D" id="3.30.70.890">
    <property type="entry name" value="GHMP kinase, C-terminal domain"/>
    <property type="match status" value="1"/>
</dbReference>
<evidence type="ECO:0000256" key="7">
    <source>
        <dbReference type="ARBA" id="ARBA00022777"/>
    </source>
</evidence>
<evidence type="ECO:0000313" key="15">
    <source>
        <dbReference type="Proteomes" id="UP000245609"/>
    </source>
</evidence>
<dbReference type="SUPFAM" id="SSF54211">
    <property type="entry name" value="Ribosomal protein S5 domain 2-like"/>
    <property type="match status" value="1"/>
</dbReference>
<keyword evidence="10 13" id="KW-0443">Lipid metabolism</keyword>
<proteinExistence type="inferred from homology"/>
<reference evidence="14 15" key="1">
    <citation type="journal article" date="2018" name="MBio">
        <title>Comparative Genomics Reveals the Core Gene Toolbox for the Fungus-Insect Symbiosis.</title>
        <authorList>
            <person name="Wang Y."/>
            <person name="Stata M."/>
            <person name="Wang W."/>
            <person name="Stajich J.E."/>
            <person name="White M.M."/>
            <person name="Moncalvo J.M."/>
        </authorList>
    </citation>
    <scope>NUCLEOTIDE SEQUENCE [LARGE SCALE GENOMIC DNA]</scope>
    <source>
        <strain evidence="14 15">SC-DP-2</strain>
    </source>
</reference>
<protein>
    <recommendedName>
        <fullName evidence="3 13">Phosphomevalonate kinase</fullName>
        <ecNumber evidence="3 13">2.7.4.2</ecNumber>
    </recommendedName>
</protein>
<evidence type="ECO:0000256" key="9">
    <source>
        <dbReference type="ARBA" id="ARBA00022955"/>
    </source>
</evidence>
<evidence type="ECO:0000256" key="13">
    <source>
        <dbReference type="PIRNR" id="PIRNR017288"/>
    </source>
</evidence>
<evidence type="ECO:0000256" key="8">
    <source>
        <dbReference type="ARBA" id="ARBA00022840"/>
    </source>
</evidence>
<evidence type="ECO:0000256" key="12">
    <source>
        <dbReference type="ARBA" id="ARBA00029326"/>
    </source>
</evidence>
<evidence type="ECO:0000256" key="10">
    <source>
        <dbReference type="ARBA" id="ARBA00023098"/>
    </source>
</evidence>
<dbReference type="GO" id="GO:0019287">
    <property type="term" value="P:isopentenyl diphosphate biosynthetic process, mevalonate pathway"/>
    <property type="evidence" value="ECO:0007669"/>
    <property type="project" value="UniProtKB-UniRule"/>
</dbReference>
<comment type="catalytic activity">
    <reaction evidence="12">
        <text>(R)-5-phosphomevalonate + ATP = (R)-5-diphosphomevalonate + ADP</text>
        <dbReference type="Rhea" id="RHEA:16341"/>
        <dbReference type="ChEBI" id="CHEBI:30616"/>
        <dbReference type="ChEBI" id="CHEBI:57557"/>
        <dbReference type="ChEBI" id="CHEBI:58146"/>
        <dbReference type="ChEBI" id="CHEBI:456216"/>
        <dbReference type="EC" id="2.7.4.2"/>
    </reaction>
    <physiologicalReaction direction="left-to-right" evidence="12">
        <dbReference type="Rhea" id="RHEA:16342"/>
    </physiologicalReaction>
</comment>
<dbReference type="GO" id="GO:0005777">
    <property type="term" value="C:peroxisome"/>
    <property type="evidence" value="ECO:0007669"/>
    <property type="project" value="TreeGrafter"/>
</dbReference>
<evidence type="ECO:0000256" key="11">
    <source>
        <dbReference type="ARBA" id="ARBA00023221"/>
    </source>
</evidence>
<evidence type="ECO:0000256" key="3">
    <source>
        <dbReference type="ARBA" id="ARBA00012958"/>
    </source>
</evidence>
<dbReference type="STRING" id="133381.A0A2T9ZH83"/>
<keyword evidence="8" id="KW-0067">ATP-binding</keyword>
<comment type="similarity">
    <text evidence="2 13">Belongs to the GHMP kinase family. Mevalonate kinase subfamily.</text>
</comment>
<dbReference type="GO" id="GO:0010142">
    <property type="term" value="P:farnesyl diphosphate biosynthetic process, mevalonate pathway"/>
    <property type="evidence" value="ECO:0007669"/>
    <property type="project" value="TreeGrafter"/>
</dbReference>
<dbReference type="UniPathway" id="UPA00057">
    <property type="reaction ID" value="UER00099"/>
</dbReference>
<keyword evidence="15" id="KW-1185">Reference proteome</keyword>
<evidence type="ECO:0000256" key="2">
    <source>
        <dbReference type="ARBA" id="ARBA00006495"/>
    </source>
</evidence>
<gene>
    <name evidence="14" type="ORF">BB560_001630</name>
</gene>
<evidence type="ECO:0000256" key="1">
    <source>
        <dbReference type="ARBA" id="ARBA00005017"/>
    </source>
</evidence>